<evidence type="ECO:0000259" key="2">
    <source>
        <dbReference type="PROSITE" id="PS51837"/>
    </source>
</evidence>
<keyword evidence="4" id="KW-1185">Reference proteome</keyword>
<proteinExistence type="predicted"/>
<accession>A0AAJ0BHL2</accession>
<feature type="compositionally biased region" description="Pro residues" evidence="1">
    <location>
        <begin position="24"/>
        <end position="33"/>
    </location>
</feature>
<evidence type="ECO:0000313" key="3">
    <source>
        <dbReference type="EMBL" id="KAK1757324.1"/>
    </source>
</evidence>
<dbReference type="SMART" id="SM00714">
    <property type="entry name" value="LITAF"/>
    <property type="match status" value="1"/>
</dbReference>
<dbReference type="Pfam" id="PF10601">
    <property type="entry name" value="zf-LITAF-like"/>
    <property type="match status" value="1"/>
</dbReference>
<organism evidence="3 4">
    <name type="scientific">Echria macrotheca</name>
    <dbReference type="NCBI Taxonomy" id="438768"/>
    <lineage>
        <taxon>Eukaryota</taxon>
        <taxon>Fungi</taxon>
        <taxon>Dikarya</taxon>
        <taxon>Ascomycota</taxon>
        <taxon>Pezizomycotina</taxon>
        <taxon>Sordariomycetes</taxon>
        <taxon>Sordariomycetidae</taxon>
        <taxon>Sordariales</taxon>
        <taxon>Schizotheciaceae</taxon>
        <taxon>Echria</taxon>
    </lineage>
</organism>
<protein>
    <recommendedName>
        <fullName evidence="2">LITAF domain-containing protein</fullName>
    </recommendedName>
</protein>
<dbReference type="AlphaFoldDB" id="A0AAJ0BHL2"/>
<sequence>MASSLLPGPAEAVTADNGSLGGPTPTPSPPAPAPALLAVGENKTSITTPDSEEKIFYEPTATDAPIPPPKQNCDVEKIPSDVNSDSVSDLKPKRTASQHLPETVPTPLPEPAEPVDSHDPDRKGPTKLEAEKSGRDKIAHGEDGGDLPEYKQQQEDSEKIKAGDQDGYQPVASPMVADATAANTVTPLRLLGDQSDLVDCPFCRRRVETRVCQKPSKKTHILSGLLCLTTLFGTCLPCWCHWYYNIDHHCNNCDRILAHREYNKAEVEVYGVPEHLKEVSRYPAAPPRPEDEKKGGDDIVSRLQQGKPPC</sequence>
<evidence type="ECO:0000256" key="1">
    <source>
        <dbReference type="SAM" id="MobiDB-lite"/>
    </source>
</evidence>
<feature type="compositionally biased region" description="Basic and acidic residues" evidence="1">
    <location>
        <begin position="115"/>
        <end position="164"/>
    </location>
</feature>
<name>A0AAJ0BHL2_9PEZI</name>
<reference evidence="3" key="1">
    <citation type="submission" date="2023-06" db="EMBL/GenBank/DDBJ databases">
        <title>Genome-scale phylogeny and comparative genomics of the fungal order Sordariales.</title>
        <authorList>
            <consortium name="Lawrence Berkeley National Laboratory"/>
            <person name="Hensen N."/>
            <person name="Bonometti L."/>
            <person name="Westerberg I."/>
            <person name="Brannstrom I.O."/>
            <person name="Guillou S."/>
            <person name="Cros-Aarteil S."/>
            <person name="Calhoun S."/>
            <person name="Haridas S."/>
            <person name="Kuo A."/>
            <person name="Mondo S."/>
            <person name="Pangilinan J."/>
            <person name="Riley R."/>
            <person name="Labutti K."/>
            <person name="Andreopoulos B."/>
            <person name="Lipzen A."/>
            <person name="Chen C."/>
            <person name="Yanf M."/>
            <person name="Daum C."/>
            <person name="Ng V."/>
            <person name="Clum A."/>
            <person name="Steindorff A."/>
            <person name="Ohm R."/>
            <person name="Martin F."/>
            <person name="Silar P."/>
            <person name="Natvig D."/>
            <person name="Lalanne C."/>
            <person name="Gautier V."/>
            <person name="Ament-Velasquez S.L."/>
            <person name="Kruys A."/>
            <person name="Hutchinson M.I."/>
            <person name="Powell A.J."/>
            <person name="Barry K."/>
            <person name="Miller A.N."/>
            <person name="Grigoriev I.V."/>
            <person name="Debuchy R."/>
            <person name="Gladieux P."/>
            <person name="Thoren M.H."/>
            <person name="Johannesson H."/>
        </authorList>
    </citation>
    <scope>NUCLEOTIDE SEQUENCE</scope>
    <source>
        <strain evidence="3">PSN4</strain>
    </source>
</reference>
<feature type="domain" description="LITAF" evidence="2">
    <location>
        <begin position="180"/>
        <end position="262"/>
    </location>
</feature>
<gene>
    <name evidence="3" type="ORF">QBC47DRAFT_375675</name>
</gene>
<feature type="region of interest" description="Disordered" evidence="1">
    <location>
        <begin position="280"/>
        <end position="310"/>
    </location>
</feature>
<dbReference type="PROSITE" id="PS51837">
    <property type="entry name" value="LITAF"/>
    <property type="match status" value="1"/>
</dbReference>
<dbReference type="Proteomes" id="UP001239445">
    <property type="component" value="Unassembled WGS sequence"/>
</dbReference>
<feature type="region of interest" description="Disordered" evidence="1">
    <location>
        <begin position="1"/>
        <end position="168"/>
    </location>
</feature>
<feature type="compositionally biased region" description="Basic and acidic residues" evidence="1">
    <location>
        <begin position="288"/>
        <end position="300"/>
    </location>
</feature>
<dbReference type="InterPro" id="IPR006629">
    <property type="entry name" value="LITAF"/>
</dbReference>
<dbReference type="EMBL" id="MU839830">
    <property type="protein sequence ID" value="KAK1757324.1"/>
    <property type="molecule type" value="Genomic_DNA"/>
</dbReference>
<comment type="caution">
    <text evidence="3">The sequence shown here is derived from an EMBL/GenBank/DDBJ whole genome shotgun (WGS) entry which is preliminary data.</text>
</comment>
<evidence type="ECO:0000313" key="4">
    <source>
        <dbReference type="Proteomes" id="UP001239445"/>
    </source>
</evidence>